<accession>A0A5C2RQL4</accession>
<dbReference type="Gene3D" id="3.80.10.10">
    <property type="entry name" value="Ribonuclease Inhibitor"/>
    <property type="match status" value="1"/>
</dbReference>
<evidence type="ECO:0000313" key="2">
    <source>
        <dbReference type="Proteomes" id="UP000313359"/>
    </source>
</evidence>
<gene>
    <name evidence="1" type="ORF">L227DRAFT_377456</name>
</gene>
<dbReference type="InterPro" id="IPR032675">
    <property type="entry name" value="LRR_dom_sf"/>
</dbReference>
<sequence length="402" mass="44105">MVVLPPELIYEVLNNFSEKDEDARSTCALISRDWLACVRSRRFSQVLIRIGPGGSGSSTNPRVAIEKFYEVLDAWPPAASHVKSFTLERPRKLFRAVPSNGCSGFEFSRLSNLRQLHLINICFPSLTYLFDVLASTPALEELVLEDVSSTTEYYPASGVRTRGTGVNPPSLPLCKLKELRLPRVVGLTKAEPLAEHDVTALATGLLAANALASLRTLDVTYGTITTAGWLPALPHLSHTLQTLTVRVNGPTPPESCPYHHHTQRTLAGIGSCTNLRSLTILHHGIPESPGFMAGLADAALSGSDRQPQPLERLTLVFICPAEKLQSVATQAQFSKLASVLCRKVRFPAFSRLFVRVEEPRRYTQAQAPPNAADEATWKIKAMLVPFIEARVGVDIDVVQEEH</sequence>
<evidence type="ECO:0008006" key="3">
    <source>
        <dbReference type="Google" id="ProtNLM"/>
    </source>
</evidence>
<dbReference type="EMBL" id="ML122314">
    <property type="protein sequence ID" value="RPD53853.1"/>
    <property type="molecule type" value="Genomic_DNA"/>
</dbReference>
<protein>
    <recommendedName>
        <fullName evidence="3">F-box domain-containing protein</fullName>
    </recommendedName>
</protein>
<reference evidence="1" key="1">
    <citation type="journal article" date="2018" name="Genome Biol. Evol.">
        <title>Genomics and development of Lentinus tigrinus, a white-rot wood-decaying mushroom with dimorphic fruiting bodies.</title>
        <authorList>
            <person name="Wu B."/>
            <person name="Xu Z."/>
            <person name="Knudson A."/>
            <person name="Carlson A."/>
            <person name="Chen N."/>
            <person name="Kovaka S."/>
            <person name="LaButti K."/>
            <person name="Lipzen A."/>
            <person name="Pennachio C."/>
            <person name="Riley R."/>
            <person name="Schakwitz W."/>
            <person name="Umezawa K."/>
            <person name="Ohm R.A."/>
            <person name="Grigoriev I.V."/>
            <person name="Nagy L.G."/>
            <person name="Gibbons J."/>
            <person name="Hibbett D."/>
        </authorList>
    </citation>
    <scope>NUCLEOTIDE SEQUENCE [LARGE SCALE GENOMIC DNA]</scope>
    <source>
        <strain evidence="1">ALCF2SS1-6</strain>
    </source>
</reference>
<dbReference type="SUPFAM" id="SSF52047">
    <property type="entry name" value="RNI-like"/>
    <property type="match status" value="1"/>
</dbReference>
<name>A0A5C2RQL4_9APHY</name>
<evidence type="ECO:0000313" key="1">
    <source>
        <dbReference type="EMBL" id="RPD53853.1"/>
    </source>
</evidence>
<dbReference type="Proteomes" id="UP000313359">
    <property type="component" value="Unassembled WGS sequence"/>
</dbReference>
<organism evidence="1 2">
    <name type="scientific">Lentinus tigrinus ALCF2SS1-6</name>
    <dbReference type="NCBI Taxonomy" id="1328759"/>
    <lineage>
        <taxon>Eukaryota</taxon>
        <taxon>Fungi</taxon>
        <taxon>Dikarya</taxon>
        <taxon>Basidiomycota</taxon>
        <taxon>Agaricomycotina</taxon>
        <taxon>Agaricomycetes</taxon>
        <taxon>Polyporales</taxon>
        <taxon>Polyporaceae</taxon>
        <taxon>Lentinus</taxon>
    </lineage>
</organism>
<dbReference type="AlphaFoldDB" id="A0A5C2RQL4"/>
<proteinExistence type="predicted"/>
<keyword evidence="2" id="KW-1185">Reference proteome</keyword>